<organism evidence="2 3">
    <name type="scientific">Triticum urartu</name>
    <name type="common">Red wild einkorn</name>
    <name type="synonym">Crithodium urartu</name>
    <dbReference type="NCBI Taxonomy" id="4572"/>
    <lineage>
        <taxon>Eukaryota</taxon>
        <taxon>Viridiplantae</taxon>
        <taxon>Streptophyta</taxon>
        <taxon>Embryophyta</taxon>
        <taxon>Tracheophyta</taxon>
        <taxon>Spermatophyta</taxon>
        <taxon>Magnoliopsida</taxon>
        <taxon>Liliopsida</taxon>
        <taxon>Poales</taxon>
        <taxon>Poaceae</taxon>
        <taxon>BOP clade</taxon>
        <taxon>Pooideae</taxon>
        <taxon>Triticodae</taxon>
        <taxon>Triticeae</taxon>
        <taxon>Triticinae</taxon>
        <taxon>Triticum</taxon>
    </lineage>
</organism>
<sequence length="191" mass="20558">ELEVHAEQPEAPPARCHVFIRRRLLRKRHWHEEACRRRRDDPGATPPAVDEEARAGAAEGDGVAGGEAAIADEGAPPFRDDVALAAAPVGEAERPRLPAAAAVLEPQHGSGAGRPRRAAGNPREEVPLREVLGHHQPVQLAHVARCHHLVEHVLPHDHPRLAAAISIATIAAAAVPILLRSPSPQRGRQRH</sequence>
<feature type="compositionally biased region" description="Basic and acidic residues" evidence="1">
    <location>
        <begin position="33"/>
        <end position="42"/>
    </location>
</feature>
<evidence type="ECO:0000256" key="1">
    <source>
        <dbReference type="SAM" id="MobiDB-lite"/>
    </source>
</evidence>
<evidence type="ECO:0000313" key="3">
    <source>
        <dbReference type="Proteomes" id="UP000015106"/>
    </source>
</evidence>
<protein>
    <submittedName>
        <fullName evidence="2">Uncharacterized protein</fullName>
    </submittedName>
</protein>
<name>A0A8R7V7E9_TRIUA</name>
<dbReference type="AlphaFoldDB" id="A0A8R7V7E9"/>
<dbReference type="Proteomes" id="UP000015106">
    <property type="component" value="Chromosome 7"/>
</dbReference>
<reference evidence="3" key="1">
    <citation type="journal article" date="2013" name="Nature">
        <title>Draft genome of the wheat A-genome progenitor Triticum urartu.</title>
        <authorList>
            <person name="Ling H.Q."/>
            <person name="Zhao S."/>
            <person name="Liu D."/>
            <person name="Wang J."/>
            <person name="Sun H."/>
            <person name="Zhang C."/>
            <person name="Fan H."/>
            <person name="Li D."/>
            <person name="Dong L."/>
            <person name="Tao Y."/>
            <person name="Gao C."/>
            <person name="Wu H."/>
            <person name="Li Y."/>
            <person name="Cui Y."/>
            <person name="Guo X."/>
            <person name="Zheng S."/>
            <person name="Wang B."/>
            <person name="Yu K."/>
            <person name="Liang Q."/>
            <person name="Yang W."/>
            <person name="Lou X."/>
            <person name="Chen J."/>
            <person name="Feng M."/>
            <person name="Jian J."/>
            <person name="Zhang X."/>
            <person name="Luo G."/>
            <person name="Jiang Y."/>
            <person name="Liu J."/>
            <person name="Wang Z."/>
            <person name="Sha Y."/>
            <person name="Zhang B."/>
            <person name="Wu H."/>
            <person name="Tang D."/>
            <person name="Shen Q."/>
            <person name="Xue P."/>
            <person name="Zou S."/>
            <person name="Wang X."/>
            <person name="Liu X."/>
            <person name="Wang F."/>
            <person name="Yang Y."/>
            <person name="An X."/>
            <person name="Dong Z."/>
            <person name="Zhang K."/>
            <person name="Zhang X."/>
            <person name="Luo M.C."/>
            <person name="Dvorak J."/>
            <person name="Tong Y."/>
            <person name="Wang J."/>
            <person name="Yang H."/>
            <person name="Li Z."/>
            <person name="Wang D."/>
            <person name="Zhang A."/>
            <person name="Wang J."/>
        </authorList>
    </citation>
    <scope>NUCLEOTIDE SEQUENCE</scope>
    <source>
        <strain evidence="3">cv. G1812</strain>
    </source>
</reference>
<accession>A0A8R7V7E9</accession>
<evidence type="ECO:0000313" key="2">
    <source>
        <dbReference type="EnsemblPlants" id="TuG1812G0700004870.01.T01.cds375542"/>
    </source>
</evidence>
<dbReference type="Gramene" id="TuG1812G0700004870.01.T01">
    <property type="protein sequence ID" value="TuG1812G0700004870.01.T01.cds375542"/>
    <property type="gene ID" value="TuG1812G0700004870.01"/>
</dbReference>
<dbReference type="EnsemblPlants" id="TuG1812G0700004870.01.T01">
    <property type="protein sequence ID" value="TuG1812G0700004870.01.T01.cds375542"/>
    <property type="gene ID" value="TuG1812G0700004870.01"/>
</dbReference>
<reference evidence="2" key="2">
    <citation type="submission" date="2018-03" db="EMBL/GenBank/DDBJ databases">
        <title>The Triticum urartu genome reveals the dynamic nature of wheat genome evolution.</title>
        <authorList>
            <person name="Ling H."/>
            <person name="Ma B."/>
            <person name="Shi X."/>
            <person name="Liu H."/>
            <person name="Dong L."/>
            <person name="Sun H."/>
            <person name="Cao Y."/>
            <person name="Gao Q."/>
            <person name="Zheng S."/>
            <person name="Li Y."/>
            <person name="Yu Y."/>
            <person name="Du H."/>
            <person name="Qi M."/>
            <person name="Li Y."/>
            <person name="Yu H."/>
            <person name="Cui Y."/>
            <person name="Wang N."/>
            <person name="Chen C."/>
            <person name="Wu H."/>
            <person name="Zhao Y."/>
            <person name="Zhang J."/>
            <person name="Li Y."/>
            <person name="Zhou W."/>
            <person name="Zhang B."/>
            <person name="Hu W."/>
            <person name="Eijk M."/>
            <person name="Tang J."/>
            <person name="Witsenboer H."/>
            <person name="Zhao S."/>
            <person name="Li Z."/>
            <person name="Zhang A."/>
            <person name="Wang D."/>
            <person name="Liang C."/>
        </authorList>
    </citation>
    <scope>NUCLEOTIDE SEQUENCE [LARGE SCALE GENOMIC DNA]</scope>
    <source>
        <strain evidence="2">cv. G1812</strain>
    </source>
</reference>
<feature type="region of interest" description="Disordered" evidence="1">
    <location>
        <begin position="33"/>
        <end position="63"/>
    </location>
</feature>
<keyword evidence="3" id="KW-1185">Reference proteome</keyword>
<proteinExistence type="predicted"/>
<reference evidence="2" key="3">
    <citation type="submission" date="2022-06" db="UniProtKB">
        <authorList>
            <consortium name="EnsemblPlants"/>
        </authorList>
    </citation>
    <scope>IDENTIFICATION</scope>
</reference>